<accession>A0ABM8NP38</accession>
<protein>
    <recommendedName>
        <fullName evidence="1">DUF4224 domain-containing protein</fullName>
    </recommendedName>
</protein>
<feature type="domain" description="DUF4224" evidence="1">
    <location>
        <begin position="9"/>
        <end position="52"/>
    </location>
</feature>
<organism evidence="2 3">
    <name type="scientific">Paraburkholderia hiiakae</name>
    <dbReference type="NCBI Taxonomy" id="1081782"/>
    <lineage>
        <taxon>Bacteria</taxon>
        <taxon>Pseudomonadati</taxon>
        <taxon>Pseudomonadota</taxon>
        <taxon>Betaproteobacteria</taxon>
        <taxon>Burkholderiales</taxon>
        <taxon>Burkholderiaceae</taxon>
        <taxon>Paraburkholderia</taxon>
    </lineage>
</organism>
<evidence type="ECO:0000259" key="1">
    <source>
        <dbReference type="Pfam" id="PF13986"/>
    </source>
</evidence>
<comment type="caution">
    <text evidence="2">The sequence shown here is derived from an EMBL/GenBank/DDBJ whole genome shotgun (WGS) entry which is preliminary data.</text>
</comment>
<gene>
    <name evidence="2" type="ORF">LMG27952_03104</name>
</gene>
<dbReference type="Proteomes" id="UP000656319">
    <property type="component" value="Unassembled WGS sequence"/>
</dbReference>
<dbReference type="EMBL" id="CAJHCQ010000007">
    <property type="protein sequence ID" value="CAD6536080.1"/>
    <property type="molecule type" value="Genomic_DNA"/>
</dbReference>
<evidence type="ECO:0000313" key="2">
    <source>
        <dbReference type="EMBL" id="CAD6536080.1"/>
    </source>
</evidence>
<reference evidence="2 3" key="1">
    <citation type="submission" date="2020-10" db="EMBL/GenBank/DDBJ databases">
        <authorList>
            <person name="Peeters C."/>
        </authorList>
    </citation>
    <scope>NUCLEOTIDE SEQUENCE [LARGE SCALE GENOMIC DNA]</scope>
    <source>
        <strain evidence="2 3">LMG 27952</strain>
    </source>
</reference>
<proteinExistence type="predicted"/>
<dbReference type="Pfam" id="PF13986">
    <property type="entry name" value="DUF4224"/>
    <property type="match status" value="1"/>
</dbReference>
<name>A0ABM8NP38_9BURK</name>
<sequence length="79" mass="9017">MEQTMSDYLTSTELADLIGCKSNQRTMMINWLADNRWKYVIDRNGIPKVARAFRDLKLGLSTDTKATKYDNGPNLQAFA</sequence>
<keyword evidence="3" id="KW-1185">Reference proteome</keyword>
<dbReference type="InterPro" id="IPR025319">
    <property type="entry name" value="DUF4224"/>
</dbReference>
<evidence type="ECO:0000313" key="3">
    <source>
        <dbReference type="Proteomes" id="UP000656319"/>
    </source>
</evidence>